<organism evidence="2 3">
    <name type="scientific">Kingdonia uniflora</name>
    <dbReference type="NCBI Taxonomy" id="39325"/>
    <lineage>
        <taxon>Eukaryota</taxon>
        <taxon>Viridiplantae</taxon>
        <taxon>Streptophyta</taxon>
        <taxon>Embryophyta</taxon>
        <taxon>Tracheophyta</taxon>
        <taxon>Spermatophyta</taxon>
        <taxon>Magnoliopsida</taxon>
        <taxon>Ranunculales</taxon>
        <taxon>Circaeasteraceae</taxon>
        <taxon>Kingdonia</taxon>
    </lineage>
</organism>
<evidence type="ECO:0000313" key="3">
    <source>
        <dbReference type="Proteomes" id="UP000541444"/>
    </source>
</evidence>
<accession>A0A7J7LN89</accession>
<reference evidence="2 3" key="1">
    <citation type="journal article" date="2020" name="IScience">
        <title>Genome Sequencing of the Endangered Kingdonia uniflora (Circaeasteraceae, Ranunculales) Reveals Potential Mechanisms of Evolutionary Specialization.</title>
        <authorList>
            <person name="Sun Y."/>
            <person name="Deng T."/>
            <person name="Zhang A."/>
            <person name="Moore M.J."/>
            <person name="Landis J.B."/>
            <person name="Lin N."/>
            <person name="Zhang H."/>
            <person name="Zhang X."/>
            <person name="Huang J."/>
            <person name="Zhang X."/>
            <person name="Sun H."/>
            <person name="Wang H."/>
        </authorList>
    </citation>
    <scope>NUCLEOTIDE SEQUENCE [LARGE SCALE GENOMIC DNA]</scope>
    <source>
        <strain evidence="2">TB1705</strain>
        <tissue evidence="2">Leaf</tissue>
    </source>
</reference>
<dbReference type="AlphaFoldDB" id="A0A7J7LN89"/>
<dbReference type="Pfam" id="PF02519">
    <property type="entry name" value="Auxin_inducible"/>
    <property type="match status" value="1"/>
</dbReference>
<dbReference type="EMBL" id="JACGCM010002142">
    <property type="protein sequence ID" value="KAF6144093.1"/>
    <property type="molecule type" value="Genomic_DNA"/>
</dbReference>
<evidence type="ECO:0000256" key="1">
    <source>
        <dbReference type="ARBA" id="ARBA00006974"/>
    </source>
</evidence>
<sequence length="151" mass="17607">MATNVRKGHFAVYIGESKKKRFVVPISFLSHPSFQGLPSQAEEEFGFNHPMGGLTIPCNEDAFINLICHLNSWSKDIIQKNIIASQVDMFRWRGKNVVLLIDILHYNYEAAVLIKLSRDKYNGILMSYERKDHLFDEQYVYFICKGAWRKF</sequence>
<dbReference type="InterPro" id="IPR003676">
    <property type="entry name" value="SAUR_fam"/>
</dbReference>
<dbReference type="GO" id="GO:0009733">
    <property type="term" value="P:response to auxin"/>
    <property type="evidence" value="ECO:0007669"/>
    <property type="project" value="InterPro"/>
</dbReference>
<protein>
    <submittedName>
        <fullName evidence="2">Uncharacterized protein</fullName>
    </submittedName>
</protein>
<comment type="caution">
    <text evidence="2">The sequence shown here is derived from an EMBL/GenBank/DDBJ whole genome shotgun (WGS) entry which is preliminary data.</text>
</comment>
<gene>
    <name evidence="2" type="ORF">GIB67_007554</name>
</gene>
<dbReference type="Proteomes" id="UP000541444">
    <property type="component" value="Unassembled WGS sequence"/>
</dbReference>
<proteinExistence type="inferred from homology"/>
<comment type="similarity">
    <text evidence="1">Belongs to the ARG7 family.</text>
</comment>
<keyword evidence="3" id="KW-1185">Reference proteome</keyword>
<name>A0A7J7LN89_9MAGN</name>
<dbReference type="OrthoDB" id="625231at2759"/>
<dbReference type="PANTHER" id="PTHR31929">
    <property type="entry name" value="SAUR-LIKE AUXIN-RESPONSIVE PROTEIN FAMILY-RELATED"/>
    <property type="match status" value="1"/>
</dbReference>
<evidence type="ECO:0000313" key="2">
    <source>
        <dbReference type="EMBL" id="KAF6144093.1"/>
    </source>
</evidence>